<accession>A0ABP2NUB4</accession>
<evidence type="ECO:0000313" key="1">
    <source>
        <dbReference type="EMBL" id="EIA66901.1"/>
    </source>
</evidence>
<dbReference type="EMBL" id="AIMT01000002">
    <property type="protein sequence ID" value="EIA66901.1"/>
    <property type="molecule type" value="Genomic_DNA"/>
</dbReference>
<gene>
    <name evidence="1" type="ORF">cco14_00092</name>
</gene>
<keyword evidence="2" id="KW-1185">Reference proteome</keyword>
<dbReference type="Proteomes" id="UP000005511">
    <property type="component" value="Unassembled WGS sequence"/>
</dbReference>
<reference evidence="1 2" key="1">
    <citation type="submission" date="2010-09" db="EMBL/GenBank/DDBJ databases">
        <authorList>
            <person name="Richards V."/>
            <person name="Lefebure T."/>
            <person name="Suzuki H."/>
            <person name="Pavinski Bitar P."/>
            <person name="Stanhope M."/>
        </authorList>
    </citation>
    <scope>NUCLEOTIDE SEQUENCE [LARGE SCALE GENOMIC DNA]</scope>
    <source>
        <strain evidence="1 2">80352</strain>
    </source>
</reference>
<protein>
    <submittedName>
        <fullName evidence="1">Uncharacterized protein</fullName>
    </submittedName>
</protein>
<name>A0ABP2NUB4_CAMCO</name>
<evidence type="ECO:0000313" key="2">
    <source>
        <dbReference type="Proteomes" id="UP000005511"/>
    </source>
</evidence>
<comment type="caution">
    <text evidence="1">The sequence shown here is derived from an EMBL/GenBank/DDBJ whole genome shotgun (WGS) entry which is preliminary data.</text>
</comment>
<sequence length="43" mass="4292">MITGGTSGMAGNFLPSTKLGVFCLTGGVGFEPSFKGSLSLNLP</sequence>
<organism evidence="1 2">
    <name type="scientific">Campylobacter coli 80352</name>
    <dbReference type="NCBI Taxonomy" id="887288"/>
    <lineage>
        <taxon>Bacteria</taxon>
        <taxon>Pseudomonadati</taxon>
        <taxon>Campylobacterota</taxon>
        <taxon>Epsilonproteobacteria</taxon>
        <taxon>Campylobacterales</taxon>
        <taxon>Campylobacteraceae</taxon>
        <taxon>Campylobacter</taxon>
    </lineage>
</organism>
<proteinExistence type="predicted"/>